<name>A0A9E7GKQ6_9LILI</name>
<protein>
    <submittedName>
        <fullName evidence="1">Uncharacterized protein</fullName>
    </submittedName>
</protein>
<accession>A0A9E7GKQ6</accession>
<dbReference type="Proteomes" id="UP001055439">
    <property type="component" value="Chromosome 7"/>
</dbReference>
<proteinExistence type="predicted"/>
<evidence type="ECO:0000313" key="2">
    <source>
        <dbReference type="Proteomes" id="UP001055439"/>
    </source>
</evidence>
<dbReference type="EMBL" id="CP097509">
    <property type="protein sequence ID" value="URE16585.1"/>
    <property type="molecule type" value="Genomic_DNA"/>
</dbReference>
<gene>
    <name evidence="1" type="ORF">MUK42_11836</name>
</gene>
<dbReference type="AlphaFoldDB" id="A0A9E7GKQ6"/>
<sequence>MGRVSTPPWWHLIATPTAKVASLISTKIVLENSDARLHRARSDAAQGALEAQRRQKLRDGFEGPAVSRLARGVIPEQADDPLNPTRRRLLVRTPTEDTQAHLDLDLAMLTQRPWRKGVFVYLCVLDCDVADVVSMVAQESLESLFVLGEIFKTKNCIGTMECNFECIGLRGYRYTDGALLGGTIILVGTEAY</sequence>
<reference evidence="1" key="1">
    <citation type="submission" date="2022-05" db="EMBL/GenBank/DDBJ databases">
        <title>The Musa troglodytarum L. genome provides insights into the mechanism of non-climacteric behaviour and enrichment of carotenoids.</title>
        <authorList>
            <person name="Wang J."/>
        </authorList>
    </citation>
    <scope>NUCLEOTIDE SEQUENCE</scope>
    <source>
        <tissue evidence="1">Leaf</tissue>
    </source>
</reference>
<evidence type="ECO:0000313" key="1">
    <source>
        <dbReference type="EMBL" id="URE16585.1"/>
    </source>
</evidence>
<organism evidence="1 2">
    <name type="scientific">Musa troglodytarum</name>
    <name type="common">fe'i banana</name>
    <dbReference type="NCBI Taxonomy" id="320322"/>
    <lineage>
        <taxon>Eukaryota</taxon>
        <taxon>Viridiplantae</taxon>
        <taxon>Streptophyta</taxon>
        <taxon>Embryophyta</taxon>
        <taxon>Tracheophyta</taxon>
        <taxon>Spermatophyta</taxon>
        <taxon>Magnoliopsida</taxon>
        <taxon>Liliopsida</taxon>
        <taxon>Zingiberales</taxon>
        <taxon>Musaceae</taxon>
        <taxon>Musa</taxon>
    </lineage>
</organism>
<keyword evidence="2" id="KW-1185">Reference proteome</keyword>